<gene>
    <name evidence="2" type="ORF">KX928_19840</name>
</gene>
<dbReference type="RefSeq" id="WP_219506179.1">
    <property type="nucleotide sequence ID" value="NZ_JAHXDN010000006.1"/>
</dbReference>
<keyword evidence="3" id="KW-1185">Reference proteome</keyword>
<evidence type="ECO:0000313" key="3">
    <source>
        <dbReference type="Proteomes" id="UP001138661"/>
    </source>
</evidence>
<evidence type="ECO:0000313" key="2">
    <source>
        <dbReference type="EMBL" id="MBW4710043.1"/>
    </source>
</evidence>
<organism evidence="2 3">
    <name type="scientific">Roseobacter insulae</name>
    <dbReference type="NCBI Taxonomy" id="2859783"/>
    <lineage>
        <taxon>Bacteria</taxon>
        <taxon>Pseudomonadati</taxon>
        <taxon>Pseudomonadota</taxon>
        <taxon>Alphaproteobacteria</taxon>
        <taxon>Rhodobacterales</taxon>
        <taxon>Roseobacteraceae</taxon>
        <taxon>Roseobacter</taxon>
    </lineage>
</organism>
<name>A0A9X1FYP1_9RHOB</name>
<dbReference type="AlphaFoldDB" id="A0A9X1FYP1"/>
<feature type="transmembrane region" description="Helical" evidence="1">
    <location>
        <begin position="7"/>
        <end position="25"/>
    </location>
</feature>
<protein>
    <submittedName>
        <fullName evidence="2">Uncharacterized protein</fullName>
    </submittedName>
</protein>
<proteinExistence type="predicted"/>
<dbReference type="Proteomes" id="UP001138661">
    <property type="component" value="Unassembled WGS sequence"/>
</dbReference>
<evidence type="ECO:0000256" key="1">
    <source>
        <dbReference type="SAM" id="Phobius"/>
    </source>
</evidence>
<accession>A0A9X1FYP1</accession>
<feature type="transmembrane region" description="Helical" evidence="1">
    <location>
        <begin position="56"/>
        <end position="75"/>
    </location>
</feature>
<sequence>MRRVLMLAIVICMAAVMFYLSRFWYLSLWSRDGLLGQEALRPQGDLVSVWLRGTDAAPFELLIWALGCFALLTVAQKLYDLLTKPTDAGEPDDG</sequence>
<keyword evidence="1" id="KW-0812">Transmembrane</keyword>
<dbReference type="EMBL" id="JAHXDN010000006">
    <property type="protein sequence ID" value="MBW4710043.1"/>
    <property type="molecule type" value="Genomic_DNA"/>
</dbReference>
<keyword evidence="1" id="KW-0472">Membrane</keyword>
<keyword evidence="1" id="KW-1133">Transmembrane helix</keyword>
<reference evidence="2" key="1">
    <citation type="submission" date="2021-07" db="EMBL/GenBank/DDBJ databases">
        <title>Roseobacter insulae sp. nov., isolated from a tidal flat.</title>
        <authorList>
            <person name="Park S."/>
            <person name="Yoon J.-H."/>
        </authorList>
    </citation>
    <scope>NUCLEOTIDE SEQUENCE</scope>
    <source>
        <strain evidence="2">YSTF-M11</strain>
    </source>
</reference>
<comment type="caution">
    <text evidence="2">The sequence shown here is derived from an EMBL/GenBank/DDBJ whole genome shotgun (WGS) entry which is preliminary data.</text>
</comment>